<dbReference type="Gene3D" id="3.40.630.30">
    <property type="match status" value="1"/>
</dbReference>
<proteinExistence type="predicted"/>
<dbReference type="InterPro" id="IPR016181">
    <property type="entry name" value="Acyl_CoA_acyltransferase"/>
</dbReference>
<dbReference type="Pfam" id="PF00583">
    <property type="entry name" value="Acetyltransf_1"/>
    <property type="match status" value="1"/>
</dbReference>
<dbReference type="PANTHER" id="PTHR42791">
    <property type="entry name" value="GNAT FAMILY ACETYLTRANSFERASE"/>
    <property type="match status" value="1"/>
</dbReference>
<dbReference type="PROSITE" id="PS51186">
    <property type="entry name" value="GNAT"/>
    <property type="match status" value="1"/>
</dbReference>
<dbReference type="InterPro" id="IPR052523">
    <property type="entry name" value="Trichothecene_AcTrans"/>
</dbReference>
<accession>A0A2V5IHP8</accession>
<dbReference type="PANTHER" id="PTHR42791:SF2">
    <property type="entry name" value="N-ACETYLTRANSFERASE DOMAIN-CONTAINING PROTEIN"/>
    <property type="match status" value="1"/>
</dbReference>
<dbReference type="SUPFAM" id="SSF55729">
    <property type="entry name" value="Acyl-CoA N-acyltransferases (Nat)"/>
    <property type="match status" value="1"/>
</dbReference>
<reference evidence="2 3" key="1">
    <citation type="submission" date="2018-02" db="EMBL/GenBank/DDBJ databases">
        <title>The genomes of Aspergillus section Nigri reveals drivers in fungal speciation.</title>
        <authorList>
            <consortium name="DOE Joint Genome Institute"/>
            <person name="Vesth T.C."/>
            <person name="Nybo J."/>
            <person name="Theobald S."/>
            <person name="Brandl J."/>
            <person name="Frisvad J.C."/>
            <person name="Nielsen K.F."/>
            <person name="Lyhne E.K."/>
            <person name="Kogle M.E."/>
            <person name="Kuo A."/>
            <person name="Riley R."/>
            <person name="Clum A."/>
            <person name="Nolan M."/>
            <person name="Lipzen A."/>
            <person name="Salamov A."/>
            <person name="Henrissat B."/>
            <person name="Wiebenga A."/>
            <person name="De vries R.P."/>
            <person name="Grigoriev I.V."/>
            <person name="Mortensen U.H."/>
            <person name="Andersen M.R."/>
            <person name="Baker S.E."/>
        </authorList>
    </citation>
    <scope>NUCLEOTIDE SEQUENCE [LARGE SCALE GENOMIC DNA]</scope>
    <source>
        <strain evidence="2 3">CBS 115571</strain>
    </source>
</reference>
<dbReference type="EMBL" id="KZ825105">
    <property type="protein sequence ID" value="PYI23447.1"/>
    <property type="molecule type" value="Genomic_DNA"/>
</dbReference>
<sequence>MSFTLTRCTPADSPQIARAIMLARLTDPHWVFLWTDPNPARIIADVTARFPFSLATGRDRKRHQMVSYIDDSGEKTVVGYARWIVPDSLLSVEHNTGKEGTFWPEAQVQTVSDDELREFKKNFDAASDGGQVPGMKKNGLMEFRSRPLEEADEAITRGEEFLTLDYLCTHPDFWRRGVGSMLVASGLQVADRHGLRTYVMSEPAGLKVYLKHGFRVVETVTTDYSEFGGEAPQVLYFLVRGVRGV</sequence>
<feature type="domain" description="N-acetyltransferase" evidence="1">
    <location>
        <begin position="76"/>
        <end position="240"/>
    </location>
</feature>
<organism evidence="2 3">
    <name type="scientific">Aspergillus violaceofuscus (strain CBS 115571)</name>
    <dbReference type="NCBI Taxonomy" id="1450538"/>
    <lineage>
        <taxon>Eukaryota</taxon>
        <taxon>Fungi</taxon>
        <taxon>Dikarya</taxon>
        <taxon>Ascomycota</taxon>
        <taxon>Pezizomycotina</taxon>
        <taxon>Eurotiomycetes</taxon>
        <taxon>Eurotiomycetidae</taxon>
        <taxon>Eurotiales</taxon>
        <taxon>Aspergillaceae</taxon>
        <taxon>Aspergillus</taxon>
    </lineage>
</organism>
<dbReference type="Proteomes" id="UP000249829">
    <property type="component" value="Unassembled WGS sequence"/>
</dbReference>
<name>A0A2V5IHP8_ASPV1</name>
<gene>
    <name evidence="2" type="ORF">BO99DRAFT_478907</name>
</gene>
<dbReference type="CDD" id="cd04301">
    <property type="entry name" value="NAT_SF"/>
    <property type="match status" value="1"/>
</dbReference>
<dbReference type="OMA" id="EAWWRLS"/>
<dbReference type="GO" id="GO:0016747">
    <property type="term" value="F:acyltransferase activity, transferring groups other than amino-acyl groups"/>
    <property type="evidence" value="ECO:0007669"/>
    <property type="project" value="InterPro"/>
</dbReference>
<evidence type="ECO:0000259" key="1">
    <source>
        <dbReference type="PROSITE" id="PS51186"/>
    </source>
</evidence>
<evidence type="ECO:0000313" key="3">
    <source>
        <dbReference type="Proteomes" id="UP000249829"/>
    </source>
</evidence>
<evidence type="ECO:0000313" key="2">
    <source>
        <dbReference type="EMBL" id="PYI23447.1"/>
    </source>
</evidence>
<dbReference type="InterPro" id="IPR000182">
    <property type="entry name" value="GNAT_dom"/>
</dbReference>
<keyword evidence="3" id="KW-1185">Reference proteome</keyword>
<protein>
    <recommendedName>
        <fullName evidence="1">N-acetyltransferase domain-containing protein</fullName>
    </recommendedName>
</protein>
<dbReference type="STRING" id="1450538.A0A2V5IHP8"/>
<dbReference type="AlphaFoldDB" id="A0A2V5IHP8"/>